<feature type="region of interest" description="Disordered" evidence="1">
    <location>
        <begin position="46"/>
        <end position="67"/>
    </location>
</feature>
<organism evidence="2 3">
    <name type="scientific">Saguinus oedipus</name>
    <name type="common">Cotton-top tamarin</name>
    <name type="synonym">Oedipomidas oedipus</name>
    <dbReference type="NCBI Taxonomy" id="9490"/>
    <lineage>
        <taxon>Eukaryota</taxon>
        <taxon>Metazoa</taxon>
        <taxon>Chordata</taxon>
        <taxon>Craniata</taxon>
        <taxon>Vertebrata</taxon>
        <taxon>Euteleostomi</taxon>
        <taxon>Mammalia</taxon>
        <taxon>Eutheria</taxon>
        <taxon>Euarchontoglires</taxon>
        <taxon>Primates</taxon>
        <taxon>Haplorrhini</taxon>
        <taxon>Platyrrhini</taxon>
        <taxon>Cebidae</taxon>
        <taxon>Callitrichinae</taxon>
        <taxon>Saguinus</taxon>
    </lineage>
</organism>
<accession>A0ABQ9WJV5</accession>
<proteinExistence type="predicted"/>
<comment type="caution">
    <text evidence="2">The sequence shown here is derived from an EMBL/GenBank/DDBJ whole genome shotgun (WGS) entry which is preliminary data.</text>
</comment>
<reference evidence="2 3" key="1">
    <citation type="submission" date="2023-05" db="EMBL/GenBank/DDBJ databases">
        <title>B98-5 Cell Line De Novo Hybrid Assembly: An Optical Mapping Approach.</title>
        <authorList>
            <person name="Kananen K."/>
            <person name="Auerbach J.A."/>
            <person name="Kautto E."/>
            <person name="Blachly J.S."/>
        </authorList>
    </citation>
    <scope>NUCLEOTIDE SEQUENCE [LARGE SCALE GENOMIC DNA]</scope>
    <source>
        <strain evidence="2">B95-8</strain>
        <tissue evidence="2">Cell line</tissue>
    </source>
</reference>
<sequence length="230" mass="25236">MATLSQGRCPLHELPALCTQWEEVARPGPRRRPRLYLLLPLPDSSREDTPLPGVANPPSRASRRSFRTCHNTCSRRLPSTGPREEGAEGSAPCLLPLCLVCESWPRMLRPASFMGPREEAVKEAWRGLREAAAPVCGKSASRCGPSRGRGRSRPRPPICSTEQPAGPAPSTGLRRKVRNEFQCLLGTRRRHLCSVEPYVWGGVSVQAATWAARSHPRSAVRLPSGAPPWS</sequence>
<evidence type="ECO:0000256" key="1">
    <source>
        <dbReference type="SAM" id="MobiDB-lite"/>
    </source>
</evidence>
<protein>
    <submittedName>
        <fullName evidence="2">Uncharacterized protein</fullName>
    </submittedName>
</protein>
<keyword evidence="3" id="KW-1185">Reference proteome</keyword>
<evidence type="ECO:0000313" key="2">
    <source>
        <dbReference type="EMBL" id="KAK2121224.1"/>
    </source>
</evidence>
<gene>
    <name evidence="2" type="ORF">P7K49_002610</name>
</gene>
<name>A0ABQ9WJV5_SAGOE</name>
<evidence type="ECO:0000313" key="3">
    <source>
        <dbReference type="Proteomes" id="UP001266305"/>
    </source>
</evidence>
<feature type="region of interest" description="Disordered" evidence="1">
    <location>
        <begin position="137"/>
        <end position="172"/>
    </location>
</feature>
<dbReference type="EMBL" id="JASSZA010000001">
    <property type="protein sequence ID" value="KAK2121224.1"/>
    <property type="molecule type" value="Genomic_DNA"/>
</dbReference>
<dbReference type="Proteomes" id="UP001266305">
    <property type="component" value="Unassembled WGS sequence"/>
</dbReference>